<keyword evidence="1" id="KW-0812">Transmembrane</keyword>
<dbReference type="EMBL" id="BLKT01000003">
    <property type="protein sequence ID" value="GFG60129.1"/>
    <property type="molecule type" value="Genomic_DNA"/>
</dbReference>
<protein>
    <recommendedName>
        <fullName evidence="4">DUF389 domain-containing protein</fullName>
    </recommendedName>
</protein>
<accession>A0A7I9WRE3</accession>
<dbReference type="PANTHER" id="PTHR20992">
    <property type="entry name" value="AT15442P-RELATED"/>
    <property type="match status" value="1"/>
</dbReference>
<keyword evidence="1" id="KW-1133">Transmembrane helix</keyword>
<dbReference type="InterPro" id="IPR005240">
    <property type="entry name" value="DUF389"/>
</dbReference>
<feature type="transmembrane region" description="Helical" evidence="1">
    <location>
        <begin position="296"/>
        <end position="316"/>
    </location>
</feature>
<feature type="transmembrane region" description="Helical" evidence="1">
    <location>
        <begin position="194"/>
        <end position="213"/>
    </location>
</feature>
<feature type="transmembrane region" description="Helical" evidence="1">
    <location>
        <begin position="233"/>
        <end position="257"/>
    </location>
</feature>
<evidence type="ECO:0000313" key="2">
    <source>
        <dbReference type="EMBL" id="GFG60129.1"/>
    </source>
</evidence>
<proteinExistence type="predicted"/>
<feature type="transmembrane region" description="Helical" evidence="1">
    <location>
        <begin position="161"/>
        <end position="182"/>
    </location>
</feature>
<keyword evidence="3" id="KW-1185">Reference proteome</keyword>
<evidence type="ECO:0008006" key="4">
    <source>
        <dbReference type="Google" id="ProtNLM"/>
    </source>
</evidence>
<dbReference type="AlphaFoldDB" id="A0A7I9WRE3"/>
<organism evidence="2 3">
    <name type="scientific">Mycolicibacterium murale</name>
    <dbReference type="NCBI Taxonomy" id="182220"/>
    <lineage>
        <taxon>Bacteria</taxon>
        <taxon>Bacillati</taxon>
        <taxon>Actinomycetota</taxon>
        <taxon>Actinomycetes</taxon>
        <taxon>Mycobacteriales</taxon>
        <taxon>Mycobacteriaceae</taxon>
        <taxon>Mycolicibacterium</taxon>
    </lineage>
</organism>
<comment type="caution">
    <text evidence="2">The sequence shown here is derived from an EMBL/GenBank/DDBJ whole genome shotgun (WGS) entry which is preliminary data.</text>
</comment>
<evidence type="ECO:0000256" key="1">
    <source>
        <dbReference type="SAM" id="Phobius"/>
    </source>
</evidence>
<dbReference type="Pfam" id="PF04087">
    <property type="entry name" value="DUF389"/>
    <property type="match status" value="1"/>
</dbReference>
<name>A0A7I9WRE3_9MYCO</name>
<evidence type="ECO:0000313" key="3">
    <source>
        <dbReference type="Proteomes" id="UP000465241"/>
    </source>
</evidence>
<keyword evidence="1" id="KW-0472">Membrane</keyword>
<dbReference type="PANTHER" id="PTHR20992:SF9">
    <property type="entry name" value="AT15442P-RELATED"/>
    <property type="match status" value="1"/>
</dbReference>
<feature type="transmembrane region" description="Helical" evidence="1">
    <location>
        <begin position="134"/>
        <end position="155"/>
    </location>
</feature>
<reference evidence="2 3" key="1">
    <citation type="journal article" date="2019" name="Emerg. Microbes Infect.">
        <title>Comprehensive subspecies identification of 175 nontuberculous mycobacteria species based on 7547 genomic profiles.</title>
        <authorList>
            <person name="Matsumoto Y."/>
            <person name="Kinjo T."/>
            <person name="Motooka D."/>
            <person name="Nabeya D."/>
            <person name="Jung N."/>
            <person name="Uechi K."/>
            <person name="Horii T."/>
            <person name="Iida T."/>
            <person name="Fujita J."/>
            <person name="Nakamura S."/>
        </authorList>
    </citation>
    <scope>NUCLEOTIDE SEQUENCE [LARGE SCALE GENOMIC DNA]</scope>
    <source>
        <strain evidence="2 3">JCM 13392</strain>
    </source>
</reference>
<dbReference type="Proteomes" id="UP000465241">
    <property type="component" value="Unassembled WGS sequence"/>
</dbReference>
<gene>
    <name evidence="2" type="ORF">MMUR_42650</name>
</gene>
<sequence length="329" mass="34557">MPNQFPKSRYSKLSGGYRADVMHLRVVAPEHLREPVLQVLRRQVGVANLSVFPGVALEPAGDEITADLARECANEVIKELKLLDVQHLGAITLHHLDTVLSTRAHQAEDAAEGDPADALVWDELIGRTREESSLSVTFLLFLTLACLLTAIGVVTDSTVTVVGAMVLGPEFGPLAALSVALVRRRGDLTRRAALALLIGFPIAVGITALATMASRALGWLSVDSVHNLQEVDFIFQVGPVSFVVALLAGAAGMLSLVSAKATGLVGVFISVYTVTAAGFAAVAATLGDWELAAKSALQLVVNLVGIVLAGVLVLVLRPRGVPLPHSAHS</sequence>
<feature type="transmembrane region" description="Helical" evidence="1">
    <location>
        <begin position="264"/>
        <end position="284"/>
    </location>
</feature>